<evidence type="ECO:0000259" key="3">
    <source>
        <dbReference type="Pfam" id="PF01433"/>
    </source>
</evidence>
<organism evidence="4 5">
    <name type="scientific">Eiseniibacteriota bacterium</name>
    <dbReference type="NCBI Taxonomy" id="2212470"/>
    <lineage>
        <taxon>Bacteria</taxon>
        <taxon>Candidatus Eiseniibacteriota</taxon>
    </lineage>
</organism>
<dbReference type="Gene3D" id="1.10.390.10">
    <property type="entry name" value="Neutral Protease Domain 2"/>
    <property type="match status" value="1"/>
</dbReference>
<feature type="domain" description="Peptidase M1 membrane alanine aminopeptidase" evidence="3">
    <location>
        <begin position="891"/>
        <end position="1072"/>
    </location>
</feature>
<dbReference type="SUPFAM" id="SSF55486">
    <property type="entry name" value="Metalloproteases ('zincins'), catalytic domain"/>
    <property type="match status" value="1"/>
</dbReference>
<feature type="region of interest" description="Disordered" evidence="1">
    <location>
        <begin position="1132"/>
        <end position="1167"/>
    </location>
</feature>
<accession>A0A538SXA8</accession>
<dbReference type="GO" id="GO:0005886">
    <property type="term" value="C:plasma membrane"/>
    <property type="evidence" value="ECO:0007669"/>
    <property type="project" value="UniProtKB-SubCell"/>
</dbReference>
<feature type="transmembrane region" description="Helical" evidence="2">
    <location>
        <begin position="348"/>
        <end position="370"/>
    </location>
</feature>
<feature type="transmembrane region" description="Helical" evidence="2">
    <location>
        <begin position="500"/>
        <end position="527"/>
    </location>
</feature>
<name>A0A538SXA8_UNCEI</name>
<proteinExistence type="predicted"/>
<feature type="transmembrane region" description="Helical" evidence="2">
    <location>
        <begin position="186"/>
        <end position="208"/>
    </location>
</feature>
<gene>
    <name evidence="4" type="ORF">E6K74_01460</name>
</gene>
<comment type="caution">
    <text evidence="4">The sequence shown here is derived from an EMBL/GenBank/DDBJ whole genome shotgun (WGS) entry which is preliminary data.</text>
</comment>
<dbReference type="GO" id="GO:0140359">
    <property type="term" value="F:ABC-type transporter activity"/>
    <property type="evidence" value="ECO:0007669"/>
    <property type="project" value="InterPro"/>
</dbReference>
<feature type="transmembrane region" description="Helical" evidence="2">
    <location>
        <begin position="67"/>
        <end position="89"/>
    </location>
</feature>
<feature type="transmembrane region" description="Helical" evidence="2">
    <location>
        <begin position="468"/>
        <end position="493"/>
    </location>
</feature>
<keyword evidence="2" id="KW-0472">Membrane</keyword>
<feature type="transmembrane region" description="Helical" evidence="2">
    <location>
        <begin position="432"/>
        <end position="456"/>
    </location>
</feature>
<dbReference type="GO" id="GO:0008270">
    <property type="term" value="F:zinc ion binding"/>
    <property type="evidence" value="ECO:0007669"/>
    <property type="project" value="InterPro"/>
</dbReference>
<feature type="transmembrane region" description="Helical" evidence="2">
    <location>
        <begin position="547"/>
        <end position="569"/>
    </location>
</feature>
<reference evidence="4 5" key="1">
    <citation type="journal article" date="2019" name="Nat. Microbiol.">
        <title>Mediterranean grassland soil C-N compound turnover is dependent on rainfall and depth, and is mediated by genomically divergent microorganisms.</title>
        <authorList>
            <person name="Diamond S."/>
            <person name="Andeer P.F."/>
            <person name="Li Z."/>
            <person name="Crits-Christoph A."/>
            <person name="Burstein D."/>
            <person name="Anantharaman K."/>
            <person name="Lane K.R."/>
            <person name="Thomas B.C."/>
            <person name="Pan C."/>
            <person name="Northen T.R."/>
            <person name="Banfield J.F."/>
        </authorList>
    </citation>
    <scope>NUCLEOTIDE SEQUENCE [LARGE SCALE GENOMIC DNA]</scope>
    <source>
        <strain evidence="4">WS_4</strain>
    </source>
</reference>
<evidence type="ECO:0000256" key="1">
    <source>
        <dbReference type="SAM" id="MobiDB-lite"/>
    </source>
</evidence>
<feature type="compositionally biased region" description="Low complexity" evidence="1">
    <location>
        <begin position="1146"/>
        <end position="1160"/>
    </location>
</feature>
<feature type="transmembrane region" description="Helical" evidence="2">
    <location>
        <begin position="110"/>
        <end position="131"/>
    </location>
</feature>
<sequence length="1209" mass="134030">MSMRRIAATFGVAFGHSFRRPLFIFLAAILLLSAFGLSSGKMQISSGDSEVGGTKAWITSEFAQTQMMTFITLLYYAFFIAIASGLSLLRDRETKVDVLLHSTPLTPGEYVWGRFLAVTAGFVVLMAWQMVANAFFNHVVPNAEAHEIRGPFAVRNYLMPVLTMGLPFLVFFAGLSMYVGEKTRNAVLVFVLPVAALLLCGFFLWTWAPSWLDLRVNRILEVLEPSGYRWLNETHLKVDRGVEFYNKQPVPYDALFWLNRAWLVVFGLGAVLLTQRSVAQSLRGVVAAKRALKDRDSRHEATGVAWGEAPEGVALANLGMKSGAPSFLHSVGSVAGTELRELLRQGGLYLFVPLILIQVLGSSLLAVGAFDTPVLLTPGTSAVAIATQATTLILLLLLFYTVESLERERSTGLSQILYATPLRTGALLFGKALANSAVGVVILAASLLASAIAIAVQGTVPFSFTPYAIIWGLLLIPTFLAWTAFVTAVYAAVGDRYATYSVALAALIYSGFRALTGQISWAGNWALWRSLRWSDLGFFETDRAALIWNRVMVLGLAVLFTAVAVRLFGRRGADAVRTMHRIAPRRLASSAFRLAPFALVPAIAWTVLVFQVDRGMEGGAAKKERKDYWAKNLKTWLDAPLPDIARADVRLKLNPSKHWLASTGTFTLVNSLDTTLAQIPLTGGLDWKNLTWTMDGRAYTPEDRKHLYVFTPPRPLAKGDSVAIGWTWEGHLPDGVTKNGGNTEEFVLPSGVVLTGFSPSFVPVLGFMEDVGETKENKTEPRRYPRDYWKGITRAGYGATAWYPARVTVTAPASYTLNSVGVCTSNTVKDGWRTQVWETDHPIKILNVVCGKWKVKRGQGTTIFYDPAHPYNVDEMSSTLDAARRWYSEWFLPYPWRELKLSEFPALAGYAQGFGTNITFSENIGFLTKNDAKTDATFLVTAHEAAHQWWGNILTPANGPNGDFLSEGMAHFSTLLLFEKVKGPRERMEFAKGLETRYGDRRRVDDERPMYDIDGKRESDQTVLYDRGGWVFWMLYDFVGHDRALEGLRHFIRTWSEGRDHPALQDFVASMRPYAKDPIAYDAFVKEWFEDRAMPEYLVAKAKKVKRGDGYDVTVTVRNTGTGTMPVEVAAAAGERWPKLERNDSKGSGAKPSSSGQSPSYREARETVRLTAGESKTLTIHCAFSPEKVVVDPDVRVLQLRRKQAVASL</sequence>
<dbReference type="InterPro" id="IPR027268">
    <property type="entry name" value="Peptidase_M4/M1_CTD_sf"/>
</dbReference>
<dbReference type="GO" id="GO:0008237">
    <property type="term" value="F:metallopeptidase activity"/>
    <property type="evidence" value="ECO:0007669"/>
    <property type="project" value="InterPro"/>
</dbReference>
<feature type="transmembrane region" description="Helical" evidence="2">
    <location>
        <begin position="157"/>
        <end position="179"/>
    </location>
</feature>
<dbReference type="Proteomes" id="UP000319829">
    <property type="component" value="Unassembled WGS sequence"/>
</dbReference>
<feature type="transmembrane region" description="Helical" evidence="2">
    <location>
        <begin position="590"/>
        <end position="610"/>
    </location>
</feature>
<evidence type="ECO:0000313" key="4">
    <source>
        <dbReference type="EMBL" id="TMQ55985.1"/>
    </source>
</evidence>
<protein>
    <recommendedName>
        <fullName evidence="3">Peptidase M1 membrane alanine aminopeptidase domain-containing protein</fullName>
    </recommendedName>
</protein>
<keyword evidence="2" id="KW-0812">Transmembrane</keyword>
<evidence type="ECO:0000256" key="2">
    <source>
        <dbReference type="SAM" id="Phobius"/>
    </source>
</evidence>
<feature type="transmembrane region" description="Helical" evidence="2">
    <location>
        <begin position="254"/>
        <end position="273"/>
    </location>
</feature>
<feature type="compositionally biased region" description="Basic and acidic residues" evidence="1">
    <location>
        <begin position="1136"/>
        <end position="1145"/>
    </location>
</feature>
<keyword evidence="2" id="KW-1133">Transmembrane helix</keyword>
<feature type="transmembrane region" description="Helical" evidence="2">
    <location>
        <begin position="382"/>
        <end position="402"/>
    </location>
</feature>
<dbReference type="Pfam" id="PF01433">
    <property type="entry name" value="Peptidase_M1"/>
    <property type="match status" value="1"/>
</dbReference>
<dbReference type="EMBL" id="VBOU01000009">
    <property type="protein sequence ID" value="TMQ55985.1"/>
    <property type="molecule type" value="Genomic_DNA"/>
</dbReference>
<dbReference type="InterPro" id="IPR014782">
    <property type="entry name" value="Peptidase_M1_dom"/>
</dbReference>
<evidence type="ECO:0000313" key="5">
    <source>
        <dbReference type="Proteomes" id="UP000319829"/>
    </source>
</evidence>
<dbReference type="AlphaFoldDB" id="A0A538SXA8"/>